<dbReference type="RefSeq" id="WP_039139988.1">
    <property type="nucleotide sequence ID" value="NZ_JSVC01000012.1"/>
</dbReference>
<organism evidence="5 6">
    <name type="scientific">Flavihumibacter solisilvae</name>
    <dbReference type="NCBI Taxonomy" id="1349421"/>
    <lineage>
        <taxon>Bacteria</taxon>
        <taxon>Pseudomonadati</taxon>
        <taxon>Bacteroidota</taxon>
        <taxon>Chitinophagia</taxon>
        <taxon>Chitinophagales</taxon>
        <taxon>Chitinophagaceae</taxon>
        <taxon>Flavihumibacter</taxon>
    </lineage>
</organism>
<evidence type="ECO:0008006" key="7">
    <source>
        <dbReference type="Google" id="ProtNLM"/>
    </source>
</evidence>
<comment type="subcellular location">
    <subcellularLocation>
        <location evidence="1">Cell outer membrane</location>
    </subcellularLocation>
</comment>
<dbReference type="Proteomes" id="UP000031408">
    <property type="component" value="Unassembled WGS sequence"/>
</dbReference>
<keyword evidence="4" id="KW-0732">Signal</keyword>
<evidence type="ECO:0000256" key="4">
    <source>
        <dbReference type="SAM" id="SignalP"/>
    </source>
</evidence>
<reference evidence="5 6" key="1">
    <citation type="submission" date="2014-11" db="EMBL/GenBank/DDBJ databases">
        <title>Genome sequence of Flavihumibacter solisilvae 3-3.</title>
        <authorList>
            <person name="Zhou G."/>
            <person name="Li M."/>
            <person name="Wang G."/>
        </authorList>
    </citation>
    <scope>NUCLEOTIDE SEQUENCE [LARGE SCALE GENOMIC DNA]</scope>
    <source>
        <strain evidence="5 6">3-3</strain>
    </source>
</reference>
<feature type="signal peptide" evidence="4">
    <location>
        <begin position="1"/>
        <end position="25"/>
    </location>
</feature>
<proteinExistence type="predicted"/>
<keyword evidence="3" id="KW-0998">Cell outer membrane</keyword>
<keyword evidence="6" id="KW-1185">Reference proteome</keyword>
<gene>
    <name evidence="5" type="ORF">OI18_11455</name>
</gene>
<dbReference type="AlphaFoldDB" id="A0A0C1IVG0"/>
<accession>A0A0C1IVG0</accession>
<evidence type="ECO:0000256" key="3">
    <source>
        <dbReference type="ARBA" id="ARBA00023237"/>
    </source>
</evidence>
<feature type="chain" id="PRO_5002147545" description="TonB-dependent receptor" evidence="4">
    <location>
        <begin position="26"/>
        <end position="555"/>
    </location>
</feature>
<evidence type="ECO:0000313" key="5">
    <source>
        <dbReference type="EMBL" id="KIC94484.1"/>
    </source>
</evidence>
<evidence type="ECO:0000256" key="1">
    <source>
        <dbReference type="ARBA" id="ARBA00004442"/>
    </source>
</evidence>
<evidence type="ECO:0000313" key="6">
    <source>
        <dbReference type="Proteomes" id="UP000031408"/>
    </source>
</evidence>
<dbReference type="EMBL" id="JSVC01000012">
    <property type="protein sequence ID" value="KIC94484.1"/>
    <property type="molecule type" value="Genomic_DNA"/>
</dbReference>
<sequence length="555" mass="62832">MKTIRYISCSGALLIAMTTVNCALAQDTSKRKTIDITSTFKPVLRDAVKQNFSASLPATDTSRPLLNYNIPQQQVKVPFSPGTLNPVALQVDSLLPWSNSHYLKVGVGNAHLPYAQGAFSFGNGTTSFFNAYGEVYASKGKLDHQKNNLADFMLRGTFKVAKDHELSARLGFKGQEFYYYGYRPDTLEFSKSELRQRFRTVEAAVNFRNTSPSEFGLTYNPNAKVTVFSGTNNSMENKEENLVFNLPLQKYVGKSFGFNLGFTGDLTRYTPDGKSRQNNDLMFISPALLLKTPNVFLNLGVTPSWDNGSFNMLPNLMGEMTTNDQRFTLQAGWIGYYNKGSYQRFSTINPWIAPPADLQNHRQTQLYAGFKGSLANHFTYSAKAAFFKEHHVPLFVNDQVDGKTFETVYANSMDVLQFHGEIGYMRGEDFSFSSGITFNNFTNVEGQAKAWGLLPVELNGTLRWKILKDLYFKTDLYAWDGAAYRSKEGDDRKGDKAFDLNAGVEFRITRGLNLWLQMNNIFNNRYQRWNQYEVYGFNFLGGVAFRFGDMKPIKK</sequence>
<dbReference type="Gene3D" id="2.40.170.20">
    <property type="entry name" value="TonB-dependent receptor, beta-barrel domain"/>
    <property type="match status" value="1"/>
</dbReference>
<dbReference type="OrthoDB" id="1264254at2"/>
<evidence type="ECO:0000256" key="2">
    <source>
        <dbReference type="ARBA" id="ARBA00023136"/>
    </source>
</evidence>
<name>A0A0C1IVG0_9BACT</name>
<dbReference type="STRING" id="1349421.OI18_11455"/>
<comment type="caution">
    <text evidence="5">The sequence shown here is derived from an EMBL/GenBank/DDBJ whole genome shotgun (WGS) entry which is preliminary data.</text>
</comment>
<dbReference type="GO" id="GO:0009279">
    <property type="term" value="C:cell outer membrane"/>
    <property type="evidence" value="ECO:0007669"/>
    <property type="project" value="UniProtKB-SubCell"/>
</dbReference>
<dbReference type="InterPro" id="IPR036942">
    <property type="entry name" value="Beta-barrel_TonB_sf"/>
</dbReference>
<dbReference type="SUPFAM" id="SSF56935">
    <property type="entry name" value="Porins"/>
    <property type="match status" value="1"/>
</dbReference>
<keyword evidence="2" id="KW-0472">Membrane</keyword>
<protein>
    <recommendedName>
        <fullName evidence="7">TonB-dependent receptor</fullName>
    </recommendedName>
</protein>